<evidence type="ECO:0000256" key="6">
    <source>
        <dbReference type="ARBA" id="ARBA00023235"/>
    </source>
</evidence>
<comment type="catalytic activity">
    <reaction evidence="1 8">
        <text>alpha-D-glucose = beta-D-glucose</text>
        <dbReference type="Rhea" id="RHEA:10264"/>
        <dbReference type="ChEBI" id="CHEBI:15903"/>
        <dbReference type="ChEBI" id="CHEBI:17925"/>
        <dbReference type="EC" id="5.1.3.3"/>
    </reaction>
</comment>
<comment type="pathway">
    <text evidence="2 8">Carbohydrate metabolism; hexose metabolism.</text>
</comment>
<organism evidence="9 10">
    <name type="scientific">Facklamia lactis</name>
    <dbReference type="NCBI Taxonomy" id="2749967"/>
    <lineage>
        <taxon>Bacteria</taxon>
        <taxon>Bacillati</taxon>
        <taxon>Bacillota</taxon>
        <taxon>Bacilli</taxon>
        <taxon>Lactobacillales</taxon>
        <taxon>Aerococcaceae</taxon>
        <taxon>Facklamia</taxon>
    </lineage>
</organism>
<sequence>MKYEIKSFGNVNGQNYDEIYIYHEDIMISFSNLGARINRWQITHSNGTSEKLIVSNQDANQAFENKERFFGASVGRVAGRIGKAKFDLNDHIYQLEKNENDNHLHGGHHPYDLSLWEYQVIETEHKISVAFTYIDPDGNNGYPGTIQNKVIHSYDADHVWTVEYFAESDKDTVFNPTNHVYFNLNGHYQESIANHHIQVSASHYVPVRADGLPVGRIDSVDNTPFDLREGVGFGQVLNADHPQVVLKSGFDHPFVFDAKQEERIVVSLVEKQRQLTVKTDCPCVVIYTVNLPDSIIWADGEQVSSHGAFTLETQHLPNAMNEEGFGDVTLKAGQKYYSQTSYHLTY</sequence>
<dbReference type="InterPro" id="IPR014718">
    <property type="entry name" value="GH-type_carb-bd"/>
</dbReference>
<comment type="caution">
    <text evidence="9">The sequence shown here is derived from an EMBL/GenBank/DDBJ whole genome shotgun (WGS) entry which is preliminary data.</text>
</comment>
<dbReference type="SUPFAM" id="SSF74650">
    <property type="entry name" value="Galactose mutarotase-like"/>
    <property type="match status" value="1"/>
</dbReference>
<evidence type="ECO:0000256" key="5">
    <source>
        <dbReference type="ARBA" id="ARBA00014165"/>
    </source>
</evidence>
<dbReference type="PANTHER" id="PTHR10091:SF0">
    <property type="entry name" value="GALACTOSE MUTAROTASE"/>
    <property type="match status" value="1"/>
</dbReference>
<keyword evidence="10" id="KW-1185">Reference proteome</keyword>
<dbReference type="InterPro" id="IPR015443">
    <property type="entry name" value="Aldose_1-epimerase"/>
</dbReference>
<dbReference type="PROSITE" id="PS00545">
    <property type="entry name" value="ALDOSE_1_EPIMERASE"/>
    <property type="match status" value="1"/>
</dbReference>
<reference evidence="9 10" key="1">
    <citation type="submission" date="2020-07" db="EMBL/GenBank/DDBJ databases">
        <title>Facklamia lactis sp. nov., isolated from raw milk.</title>
        <authorList>
            <person name="Doll E.V."/>
            <person name="Huptas C."/>
            <person name="Staib L."/>
            <person name="Wenning M."/>
            <person name="Scherer S."/>
        </authorList>
    </citation>
    <scope>NUCLEOTIDE SEQUENCE [LARGE SCALE GENOMIC DNA]</scope>
    <source>
        <strain evidence="9 10">DSM 111018</strain>
    </source>
</reference>
<evidence type="ECO:0000256" key="7">
    <source>
        <dbReference type="ARBA" id="ARBA00023277"/>
    </source>
</evidence>
<dbReference type="RefSeq" id="WP_197115892.1">
    <property type="nucleotide sequence ID" value="NZ_JACBXQ010000005.1"/>
</dbReference>
<dbReference type="PANTHER" id="PTHR10091">
    <property type="entry name" value="ALDOSE-1-EPIMERASE"/>
    <property type="match status" value="1"/>
</dbReference>
<accession>A0ABS0LS31</accession>
<comment type="similarity">
    <text evidence="3 8">Belongs to the aldose epimerase family.</text>
</comment>
<evidence type="ECO:0000256" key="1">
    <source>
        <dbReference type="ARBA" id="ARBA00001614"/>
    </source>
</evidence>
<dbReference type="Pfam" id="PF01263">
    <property type="entry name" value="Aldose_epim"/>
    <property type="match status" value="1"/>
</dbReference>
<evidence type="ECO:0000313" key="9">
    <source>
        <dbReference type="EMBL" id="MBG9986977.1"/>
    </source>
</evidence>
<dbReference type="EC" id="5.1.3.3" evidence="4 8"/>
<dbReference type="InterPro" id="IPR018052">
    <property type="entry name" value="Ald1_epimerase_CS"/>
</dbReference>
<dbReference type="PIRSF" id="PIRSF005096">
    <property type="entry name" value="GALM"/>
    <property type="match status" value="1"/>
</dbReference>
<keyword evidence="6 8" id="KW-0413">Isomerase</keyword>
<evidence type="ECO:0000256" key="4">
    <source>
        <dbReference type="ARBA" id="ARBA00013185"/>
    </source>
</evidence>
<dbReference type="InterPro" id="IPR047215">
    <property type="entry name" value="Galactose_mutarotase-like"/>
</dbReference>
<dbReference type="InterPro" id="IPR008183">
    <property type="entry name" value="Aldose_1/G6P_1-epimerase"/>
</dbReference>
<evidence type="ECO:0000256" key="2">
    <source>
        <dbReference type="ARBA" id="ARBA00005028"/>
    </source>
</evidence>
<evidence type="ECO:0000313" key="10">
    <source>
        <dbReference type="Proteomes" id="UP000721415"/>
    </source>
</evidence>
<dbReference type="Gene3D" id="2.70.98.10">
    <property type="match status" value="1"/>
</dbReference>
<name>A0ABS0LS31_9LACT</name>
<dbReference type="EMBL" id="JACBXQ010000005">
    <property type="protein sequence ID" value="MBG9986977.1"/>
    <property type="molecule type" value="Genomic_DNA"/>
</dbReference>
<keyword evidence="7 8" id="KW-0119">Carbohydrate metabolism</keyword>
<gene>
    <name evidence="9" type="ORF">HZY91_08765</name>
</gene>
<protein>
    <recommendedName>
        <fullName evidence="5 8">Aldose 1-epimerase</fullName>
        <ecNumber evidence="4 8">5.1.3.3</ecNumber>
    </recommendedName>
</protein>
<dbReference type="CDD" id="cd09019">
    <property type="entry name" value="galactose_mutarotase_like"/>
    <property type="match status" value="1"/>
</dbReference>
<evidence type="ECO:0000256" key="3">
    <source>
        <dbReference type="ARBA" id="ARBA00006206"/>
    </source>
</evidence>
<evidence type="ECO:0000256" key="8">
    <source>
        <dbReference type="PIRNR" id="PIRNR005096"/>
    </source>
</evidence>
<dbReference type="Proteomes" id="UP000721415">
    <property type="component" value="Unassembled WGS sequence"/>
</dbReference>
<proteinExistence type="inferred from homology"/>
<dbReference type="InterPro" id="IPR011013">
    <property type="entry name" value="Gal_mutarotase_sf_dom"/>
</dbReference>